<reference evidence="2 3" key="1">
    <citation type="submission" date="2020-08" db="EMBL/GenBank/DDBJ databases">
        <title>The Agave Microbiome: Exploring the role of microbial communities in plant adaptations to desert environments.</title>
        <authorList>
            <person name="Partida-Martinez L.P."/>
        </authorList>
    </citation>
    <scope>NUCLEOTIDE SEQUENCE [LARGE SCALE GENOMIC DNA]</scope>
    <source>
        <strain evidence="2 3">AS2.23</strain>
    </source>
</reference>
<comment type="caution">
    <text evidence="2">The sequence shown here is derived from an EMBL/GenBank/DDBJ whole genome shotgun (WGS) entry which is preliminary data.</text>
</comment>
<feature type="transmembrane region" description="Helical" evidence="1">
    <location>
        <begin position="167"/>
        <end position="191"/>
    </location>
</feature>
<dbReference type="EMBL" id="JACHVY010000002">
    <property type="protein sequence ID" value="MBB2901874.1"/>
    <property type="molecule type" value="Genomic_DNA"/>
</dbReference>
<feature type="transmembrane region" description="Helical" evidence="1">
    <location>
        <begin position="56"/>
        <end position="76"/>
    </location>
</feature>
<feature type="transmembrane region" description="Helical" evidence="1">
    <location>
        <begin position="133"/>
        <end position="155"/>
    </location>
</feature>
<sequence>MRDLPEDRAAFDAVIHDDPRVRINRPRTVTIYPPAAEAWFAAVAAVTPWSAGTLGLQIGSALLALLTTAVIGVVLARRGGDPRWALLWGWAPVTLAETGSGAHVDVLAAAAAVVALALLSWRRGVLARVLGGVALGVAVSAKLLPLALLPVVVPLRHRPSSWLAAPVALLTVAATYVPYVAGAGALVFGYLGGYLDENGFDSGTGKFSVLAVLQVPPGARSGVAAAVLLAVALAVAWRSDPLEPFVGAVVLYGTTLLVLTPNYAWYALPVVALGALARRPEWLVLALPGAVANSIVPPVEVVVAAWGGAAGVIALVSLLRALRARTPWLPTGPAPAGTAALP</sequence>
<keyword evidence="1" id="KW-1133">Transmembrane helix</keyword>
<reference evidence="2 3" key="2">
    <citation type="submission" date="2020-08" db="EMBL/GenBank/DDBJ databases">
        <authorList>
            <person name="Partida-Martinez L."/>
            <person name="Huntemann M."/>
            <person name="Clum A."/>
            <person name="Wang J."/>
            <person name="Palaniappan K."/>
            <person name="Ritter S."/>
            <person name="Chen I.-M."/>
            <person name="Stamatis D."/>
            <person name="Reddy T."/>
            <person name="O'Malley R."/>
            <person name="Daum C."/>
            <person name="Shapiro N."/>
            <person name="Ivanova N."/>
            <person name="Kyrpides N."/>
            <person name="Woyke T."/>
        </authorList>
    </citation>
    <scope>NUCLEOTIDE SEQUENCE [LARGE SCALE GENOMIC DNA]</scope>
    <source>
        <strain evidence="2 3">AS2.23</strain>
    </source>
</reference>
<feature type="transmembrane region" description="Helical" evidence="1">
    <location>
        <begin position="218"/>
        <end position="237"/>
    </location>
</feature>
<dbReference type="Proteomes" id="UP000533269">
    <property type="component" value="Unassembled WGS sequence"/>
</dbReference>
<accession>A0A7W4TMY2</accession>
<feature type="transmembrane region" description="Helical" evidence="1">
    <location>
        <begin position="104"/>
        <end position="121"/>
    </location>
</feature>
<evidence type="ECO:0000313" key="3">
    <source>
        <dbReference type="Proteomes" id="UP000533269"/>
    </source>
</evidence>
<feature type="transmembrane region" description="Helical" evidence="1">
    <location>
        <begin position="29"/>
        <end position="50"/>
    </location>
</feature>
<organism evidence="2 3">
    <name type="scientific">Kineococcus radiotolerans</name>
    <dbReference type="NCBI Taxonomy" id="131568"/>
    <lineage>
        <taxon>Bacteria</taxon>
        <taxon>Bacillati</taxon>
        <taxon>Actinomycetota</taxon>
        <taxon>Actinomycetes</taxon>
        <taxon>Kineosporiales</taxon>
        <taxon>Kineosporiaceae</taxon>
        <taxon>Kineococcus</taxon>
    </lineage>
</organism>
<evidence type="ECO:0000256" key="1">
    <source>
        <dbReference type="SAM" id="Phobius"/>
    </source>
</evidence>
<feature type="transmembrane region" description="Helical" evidence="1">
    <location>
        <begin position="295"/>
        <end position="319"/>
    </location>
</feature>
<keyword evidence="1" id="KW-0812">Transmembrane</keyword>
<dbReference type="AlphaFoldDB" id="A0A7W4TMY2"/>
<keyword evidence="1" id="KW-0472">Membrane</keyword>
<name>A0A7W4TMY2_KINRA</name>
<proteinExistence type="predicted"/>
<feature type="transmembrane region" description="Helical" evidence="1">
    <location>
        <begin position="249"/>
        <end position="275"/>
    </location>
</feature>
<evidence type="ECO:0000313" key="2">
    <source>
        <dbReference type="EMBL" id="MBB2901874.1"/>
    </source>
</evidence>
<gene>
    <name evidence="2" type="ORF">FHR75_002689</name>
</gene>
<dbReference type="RefSeq" id="WP_183391816.1">
    <property type="nucleotide sequence ID" value="NZ_JACHVY010000002.1"/>
</dbReference>
<protein>
    <submittedName>
        <fullName evidence="2">Uncharacterized protein</fullName>
    </submittedName>
</protein>